<feature type="chain" id="PRO_5045737423" evidence="3">
    <location>
        <begin position="22"/>
        <end position="416"/>
    </location>
</feature>
<dbReference type="PANTHER" id="PTHR11818">
    <property type="entry name" value="BETA/GAMMA CRYSTALLIN"/>
    <property type="match status" value="1"/>
</dbReference>
<dbReference type="InterPro" id="IPR050252">
    <property type="entry name" value="Beta/Gamma-Crystallin"/>
</dbReference>
<feature type="signal peptide" evidence="3">
    <location>
        <begin position="1"/>
        <end position="21"/>
    </location>
</feature>
<name>A0ABX7MAJ8_9RHOO</name>
<dbReference type="SUPFAM" id="SSF49695">
    <property type="entry name" value="gamma-Crystallin-like"/>
    <property type="match status" value="2"/>
</dbReference>
<dbReference type="SMART" id="SM00247">
    <property type="entry name" value="XTALbg"/>
    <property type="match status" value="4"/>
</dbReference>
<protein>
    <submittedName>
        <fullName evidence="5">Peptidase inhibitor family I36 protein</fullName>
    </submittedName>
</protein>
<evidence type="ECO:0000313" key="6">
    <source>
        <dbReference type="Proteomes" id="UP000663570"/>
    </source>
</evidence>
<evidence type="ECO:0000256" key="3">
    <source>
        <dbReference type="SAM" id="SignalP"/>
    </source>
</evidence>
<dbReference type="Gene3D" id="2.60.20.10">
    <property type="entry name" value="Crystallins"/>
    <property type="match status" value="4"/>
</dbReference>
<dbReference type="Proteomes" id="UP000663570">
    <property type="component" value="Chromosome"/>
</dbReference>
<organism evidence="5 6">
    <name type="scientific">Niveibacterium microcysteis</name>
    <dbReference type="NCBI Taxonomy" id="2811415"/>
    <lineage>
        <taxon>Bacteria</taxon>
        <taxon>Pseudomonadati</taxon>
        <taxon>Pseudomonadota</taxon>
        <taxon>Betaproteobacteria</taxon>
        <taxon>Rhodocyclales</taxon>
        <taxon>Rhodocyclaceae</taxon>
        <taxon>Niveibacterium</taxon>
    </lineage>
</organism>
<dbReference type="EMBL" id="CP071060">
    <property type="protein sequence ID" value="QSI78419.1"/>
    <property type="molecule type" value="Genomic_DNA"/>
</dbReference>
<evidence type="ECO:0000256" key="1">
    <source>
        <dbReference type="ARBA" id="ARBA00009646"/>
    </source>
</evidence>
<comment type="similarity">
    <text evidence="1">Belongs to the beta/gamma-crystallin family.</text>
</comment>
<proteinExistence type="inferred from homology"/>
<accession>A0ABX7MAJ8</accession>
<dbReference type="PANTHER" id="PTHR11818:SF42">
    <property type="entry name" value="VOLTAGE-GATED HYDROGEN CHANNEL 1"/>
    <property type="match status" value="1"/>
</dbReference>
<dbReference type="Pfam" id="PF00030">
    <property type="entry name" value="Crystall"/>
    <property type="match status" value="4"/>
</dbReference>
<keyword evidence="2" id="KW-0677">Repeat</keyword>
<evidence type="ECO:0000313" key="5">
    <source>
        <dbReference type="EMBL" id="QSI78419.1"/>
    </source>
</evidence>
<keyword evidence="3" id="KW-0732">Signal</keyword>
<feature type="domain" description="Beta/gamma crystallin 'Greek key'" evidence="4">
    <location>
        <begin position="335"/>
        <end position="375"/>
    </location>
</feature>
<gene>
    <name evidence="5" type="ORF">JY500_07335</name>
</gene>
<reference evidence="5 6" key="1">
    <citation type="submission" date="2021-02" db="EMBL/GenBank/DDBJ databases">
        <title>Niveibacterium changnyeongensis HC41.</title>
        <authorList>
            <person name="Kang M."/>
        </authorList>
    </citation>
    <scope>NUCLEOTIDE SEQUENCE [LARGE SCALE GENOMIC DNA]</scope>
    <source>
        <strain evidence="5 6">HC41</strain>
    </source>
</reference>
<dbReference type="PROSITE" id="PS50915">
    <property type="entry name" value="CRYSTALLIN_BETA_GAMMA"/>
    <property type="match status" value="3"/>
</dbReference>
<feature type="domain" description="Beta/gamma crystallin 'Greek key'" evidence="4">
    <location>
        <begin position="227"/>
        <end position="267"/>
    </location>
</feature>
<dbReference type="InterPro" id="IPR001064">
    <property type="entry name" value="Beta/gamma_crystallin"/>
</dbReference>
<dbReference type="InterPro" id="IPR011024">
    <property type="entry name" value="G_crystallin-like"/>
</dbReference>
<sequence length="416" mass="45006">MRYKRIGVRVMVAFAGGIASAAVLAGLPAVKVCANANYHSPCTTLRQPYRDLSELGLANAISSFSIESGAWLMCTRRDFHGVCRVFDESERDLSGSQFQDSIVSLRPMSEGGWDGDGAHRDEGSAVLFEDADFRGQRIAVTDHEPDLARRGFNDRVSSVRLDGGRWQLCSDAGFRGRCVTVDGSVNNFADIGLNDQISSLRRLGGDDGGGNQWGNAGGDGDDGGDPDVAVLYEDANFSGRQISVTEGVRDLGRWGFNDRVSSVRLQGGRWQACTDADFSGRCVVLYGNVKNIEPLGMNDQISSIRRMHDGGNQGWGGGGGGWSGNDGNFGERPHDAAVLYADADYRGRQLRIVGEVADLSRLGFNDQVSSMRMSSGRWEVCSDANFRGRCQVVSGNVANFDRSGMNDRISSVRQLQ</sequence>
<feature type="domain" description="Beta/gamma crystallin 'Greek key'" evidence="4">
    <location>
        <begin position="123"/>
        <end position="163"/>
    </location>
</feature>
<evidence type="ECO:0000259" key="4">
    <source>
        <dbReference type="PROSITE" id="PS50915"/>
    </source>
</evidence>
<dbReference type="RefSeq" id="WP_206255770.1">
    <property type="nucleotide sequence ID" value="NZ_CP071060.1"/>
</dbReference>
<evidence type="ECO:0000256" key="2">
    <source>
        <dbReference type="ARBA" id="ARBA00022737"/>
    </source>
</evidence>
<keyword evidence="6" id="KW-1185">Reference proteome</keyword>